<protein>
    <submittedName>
        <fullName evidence="2">Uncharacterized protein</fullName>
    </submittedName>
</protein>
<dbReference type="Proteomes" id="UP000232638">
    <property type="component" value="Chromosome"/>
</dbReference>
<keyword evidence="1" id="KW-0812">Transmembrane</keyword>
<keyword evidence="3" id="KW-1185">Reference proteome</keyword>
<accession>A0A2K8U691</accession>
<dbReference type="EMBL" id="CP020370">
    <property type="protein sequence ID" value="AUB81106.1"/>
    <property type="molecule type" value="Genomic_DNA"/>
</dbReference>
<keyword evidence="1" id="KW-0472">Membrane</keyword>
<keyword evidence="1" id="KW-1133">Transmembrane helix</keyword>
<evidence type="ECO:0000313" key="2">
    <source>
        <dbReference type="EMBL" id="AUB81106.1"/>
    </source>
</evidence>
<feature type="transmembrane region" description="Helical" evidence="1">
    <location>
        <begin position="41"/>
        <end position="59"/>
    </location>
</feature>
<dbReference type="AlphaFoldDB" id="A0A2K8U691"/>
<evidence type="ECO:0000313" key="3">
    <source>
        <dbReference type="Proteomes" id="UP000232638"/>
    </source>
</evidence>
<gene>
    <name evidence="2" type="ORF">THSYN_09155</name>
</gene>
<dbReference type="KEGG" id="tsy:THSYN_09155"/>
<evidence type="ECO:0000256" key="1">
    <source>
        <dbReference type="SAM" id="Phobius"/>
    </source>
</evidence>
<dbReference type="RefSeq" id="WP_100918883.1">
    <property type="nucleotide sequence ID" value="NZ_CP020370.1"/>
</dbReference>
<organism evidence="2 3">
    <name type="scientific">Candidatus Thiodictyon syntrophicum</name>
    <dbReference type="NCBI Taxonomy" id="1166950"/>
    <lineage>
        <taxon>Bacteria</taxon>
        <taxon>Pseudomonadati</taxon>
        <taxon>Pseudomonadota</taxon>
        <taxon>Gammaproteobacteria</taxon>
        <taxon>Chromatiales</taxon>
        <taxon>Chromatiaceae</taxon>
        <taxon>Thiodictyon</taxon>
    </lineage>
</organism>
<feature type="transmembrane region" description="Helical" evidence="1">
    <location>
        <begin position="65"/>
        <end position="84"/>
    </location>
</feature>
<reference evidence="2 3" key="1">
    <citation type="submission" date="2017-03" db="EMBL/GenBank/DDBJ databases">
        <title>Complete genome sequence of Candidatus 'Thiodictyon syntrophicum' sp. nov. strain Cad16T, a photolithoautotroph purple sulfur bacterium isolated from an alpine meromictic lake.</title>
        <authorList>
            <person name="Luedin S.M."/>
            <person name="Pothier J.F."/>
            <person name="Danza F."/>
            <person name="Storelli N."/>
            <person name="Wittwer M."/>
            <person name="Tonolla M."/>
        </authorList>
    </citation>
    <scope>NUCLEOTIDE SEQUENCE [LARGE SCALE GENOMIC DNA]</scope>
    <source>
        <strain evidence="2 3">Cad16T</strain>
    </source>
</reference>
<proteinExistence type="predicted"/>
<sequence length="100" mass="10502">MDPQTLAPLYLLWDALAVLGILSGLVLALAGYRVFEQVAQLPGLILGVLIAGGLAYLLWHEPLPTIAAAAIGGWVGAAIIRALCFHGFARARERIGASLL</sequence>
<name>A0A2K8U691_9GAMM</name>
<feature type="transmembrane region" description="Helical" evidence="1">
    <location>
        <begin position="6"/>
        <end position="29"/>
    </location>
</feature>